<evidence type="ECO:0000256" key="2">
    <source>
        <dbReference type="SAM" id="Phobius"/>
    </source>
</evidence>
<keyword evidence="2" id="KW-1133">Transmembrane helix</keyword>
<dbReference type="Proteomes" id="UP000722791">
    <property type="component" value="Unassembled WGS sequence"/>
</dbReference>
<reference evidence="3" key="1">
    <citation type="journal article" date="2021" name="Proc. Natl. Acad. Sci. U.S.A.">
        <title>Three genomes in the algal genus Volvox reveal the fate of a haploid sex-determining region after a transition to homothallism.</title>
        <authorList>
            <person name="Yamamoto K."/>
            <person name="Hamaji T."/>
            <person name="Kawai-Toyooka H."/>
            <person name="Matsuzaki R."/>
            <person name="Takahashi F."/>
            <person name="Nishimura Y."/>
            <person name="Kawachi M."/>
            <person name="Noguchi H."/>
            <person name="Minakuchi Y."/>
            <person name="Umen J.G."/>
            <person name="Toyoda A."/>
            <person name="Nozaki H."/>
        </authorList>
    </citation>
    <scope>NUCLEOTIDE SEQUENCE</scope>
    <source>
        <strain evidence="3">NIES-3785</strain>
    </source>
</reference>
<organism evidence="3 4">
    <name type="scientific">Volvox reticuliferus</name>
    <dbReference type="NCBI Taxonomy" id="1737510"/>
    <lineage>
        <taxon>Eukaryota</taxon>
        <taxon>Viridiplantae</taxon>
        <taxon>Chlorophyta</taxon>
        <taxon>core chlorophytes</taxon>
        <taxon>Chlorophyceae</taxon>
        <taxon>CS clade</taxon>
        <taxon>Chlamydomonadales</taxon>
        <taxon>Volvocaceae</taxon>
        <taxon>Volvox</taxon>
    </lineage>
</organism>
<accession>A0A8J4FZP4</accession>
<dbReference type="InterPro" id="IPR053305">
    <property type="entry name" value="Folate-binding_rcpt-like"/>
</dbReference>
<keyword evidence="2" id="KW-0812">Transmembrane</keyword>
<evidence type="ECO:0000313" key="4">
    <source>
        <dbReference type="Proteomes" id="UP000722791"/>
    </source>
</evidence>
<sequence>VRHPFSNPPLFFCIQPLGVNGSLTDTKSVCNPFYHLQSAHQAENRMLLPVILYTWACAAWAESSTSLTCKPLVGLPLSQPYPPAYFQSIRLPACSQYTCSCCNLTHVLAIHRALSAAREDPAFSRKCLAWQTRMSCRVCDPEVGVGLKPRVCRSACDQWWAACRDEYFTFEAPSLSAFDPQLLPCSAARADAQVSAAAGVAAAAAAGGALAVGPLLCSRLRDVVRDGEGLCREAGYEVSAGADGLVGDESCFDGSATYSTDFCKRAPPAAQRSGARRQAQRRGKGGTEELEPLSPAVYFVAGVVLLGLAWLTFTTRLGARADDVAAMQRLHYRQLQRRDD</sequence>
<dbReference type="PANTHER" id="PTHR37390">
    <property type="entry name" value="OS02G0592500 PROTEIN"/>
    <property type="match status" value="1"/>
</dbReference>
<protein>
    <recommendedName>
        <fullName evidence="5">Folate receptor-like domain-containing protein</fullName>
    </recommendedName>
</protein>
<name>A0A8J4FZP4_9CHLO</name>
<comment type="caution">
    <text evidence="3">The sequence shown here is derived from an EMBL/GenBank/DDBJ whole genome shotgun (WGS) entry which is preliminary data.</text>
</comment>
<feature type="transmembrane region" description="Helical" evidence="2">
    <location>
        <begin position="296"/>
        <end position="319"/>
    </location>
</feature>
<feature type="compositionally biased region" description="Basic residues" evidence="1">
    <location>
        <begin position="274"/>
        <end position="284"/>
    </location>
</feature>
<dbReference type="EMBL" id="BNCQ01000004">
    <property type="protein sequence ID" value="GIL97164.1"/>
    <property type="molecule type" value="Genomic_DNA"/>
</dbReference>
<evidence type="ECO:0000256" key="1">
    <source>
        <dbReference type="SAM" id="MobiDB-lite"/>
    </source>
</evidence>
<dbReference type="PANTHER" id="PTHR37390:SF1">
    <property type="entry name" value="FOLATE-BINDING PROTEIN 1"/>
    <property type="match status" value="1"/>
</dbReference>
<proteinExistence type="predicted"/>
<evidence type="ECO:0008006" key="5">
    <source>
        <dbReference type="Google" id="ProtNLM"/>
    </source>
</evidence>
<keyword evidence="2" id="KW-0472">Membrane</keyword>
<dbReference type="AlphaFoldDB" id="A0A8J4FZP4"/>
<evidence type="ECO:0000313" key="3">
    <source>
        <dbReference type="EMBL" id="GIL97164.1"/>
    </source>
</evidence>
<gene>
    <name evidence="3" type="ORF">Vretimale_2900</name>
</gene>
<feature type="region of interest" description="Disordered" evidence="1">
    <location>
        <begin position="268"/>
        <end position="288"/>
    </location>
</feature>
<feature type="non-terminal residue" evidence="3">
    <location>
        <position position="1"/>
    </location>
</feature>